<evidence type="ECO:0000256" key="4">
    <source>
        <dbReference type="ARBA" id="ARBA00008236"/>
    </source>
</evidence>
<evidence type="ECO:0000256" key="7">
    <source>
        <dbReference type="ARBA" id="ARBA00022723"/>
    </source>
</evidence>
<dbReference type="InterPro" id="IPR052170">
    <property type="entry name" value="M29_Exopeptidase"/>
</dbReference>
<evidence type="ECO:0000256" key="9">
    <source>
        <dbReference type="ARBA" id="ARBA00023049"/>
    </source>
</evidence>
<organism evidence="10 11">
    <name type="scientific">Laceyella tengchongensis</name>
    <dbReference type="NCBI Taxonomy" id="574699"/>
    <lineage>
        <taxon>Bacteria</taxon>
        <taxon>Bacillati</taxon>
        <taxon>Bacillota</taxon>
        <taxon>Bacilli</taxon>
        <taxon>Bacillales</taxon>
        <taxon>Thermoactinomycetaceae</taxon>
        <taxon>Laceyella</taxon>
    </lineage>
</organism>
<dbReference type="AlphaFoldDB" id="A0AA45WMU7"/>
<dbReference type="GO" id="GO:0008237">
    <property type="term" value="F:metallopeptidase activity"/>
    <property type="evidence" value="ECO:0007669"/>
    <property type="project" value="UniProtKB-KW"/>
</dbReference>
<accession>A0AA45WMU7</accession>
<evidence type="ECO:0000256" key="5">
    <source>
        <dbReference type="ARBA" id="ARBA00022438"/>
    </source>
</evidence>
<keyword evidence="11" id="KW-1185">Reference proteome</keyword>
<comment type="cofactor">
    <cofactor evidence="1">
        <name>Co(2+)</name>
        <dbReference type="ChEBI" id="CHEBI:48828"/>
    </cofactor>
</comment>
<gene>
    <name evidence="10" type="ORF">SAMN06265361_102587</name>
</gene>
<dbReference type="RefSeq" id="WP_102993139.1">
    <property type="nucleotide sequence ID" value="NZ_FXTU01000002.1"/>
</dbReference>
<keyword evidence="6" id="KW-0645">Protease</keyword>
<dbReference type="InterPro" id="IPR000787">
    <property type="entry name" value="Peptidase_M29"/>
</dbReference>
<evidence type="ECO:0000256" key="3">
    <source>
        <dbReference type="ARBA" id="ARBA00001947"/>
    </source>
</evidence>
<keyword evidence="7" id="KW-0479">Metal-binding</keyword>
<dbReference type="PANTHER" id="PTHR34448:SF1">
    <property type="entry name" value="BLL6088 PROTEIN"/>
    <property type="match status" value="1"/>
</dbReference>
<comment type="cofactor">
    <cofactor evidence="3">
        <name>Zn(2+)</name>
        <dbReference type="ChEBI" id="CHEBI:29105"/>
    </cofactor>
</comment>
<dbReference type="GO" id="GO:0004177">
    <property type="term" value="F:aminopeptidase activity"/>
    <property type="evidence" value="ECO:0007669"/>
    <property type="project" value="UniProtKB-KW"/>
</dbReference>
<evidence type="ECO:0000256" key="8">
    <source>
        <dbReference type="ARBA" id="ARBA00022801"/>
    </source>
</evidence>
<dbReference type="EMBL" id="FXTU01000002">
    <property type="protein sequence ID" value="SMP14528.1"/>
    <property type="molecule type" value="Genomic_DNA"/>
</dbReference>
<evidence type="ECO:0000256" key="2">
    <source>
        <dbReference type="ARBA" id="ARBA00001946"/>
    </source>
</evidence>
<dbReference type="SUPFAM" id="SSF144052">
    <property type="entry name" value="Thermophilic metalloprotease-like"/>
    <property type="match status" value="1"/>
</dbReference>
<evidence type="ECO:0000313" key="11">
    <source>
        <dbReference type="Proteomes" id="UP001157946"/>
    </source>
</evidence>
<proteinExistence type="inferred from homology"/>
<reference evidence="10" key="1">
    <citation type="submission" date="2017-05" db="EMBL/GenBank/DDBJ databases">
        <authorList>
            <person name="Varghese N."/>
            <person name="Submissions S."/>
        </authorList>
    </citation>
    <scope>NUCLEOTIDE SEQUENCE</scope>
    <source>
        <strain evidence="10">DSM 45262</strain>
    </source>
</reference>
<keyword evidence="9" id="KW-0482">Metalloprotease</keyword>
<dbReference type="InterPro" id="IPR035097">
    <property type="entry name" value="M29_N-terminal"/>
</dbReference>
<dbReference type="GO" id="GO:0046872">
    <property type="term" value="F:metal ion binding"/>
    <property type="evidence" value="ECO:0007669"/>
    <property type="project" value="UniProtKB-KW"/>
</dbReference>
<keyword evidence="8" id="KW-0378">Hydrolase</keyword>
<dbReference type="Gene3D" id="3.40.1830.10">
    <property type="entry name" value="Thermophilic metalloprotease (M29)"/>
    <property type="match status" value="1"/>
</dbReference>
<comment type="caution">
    <text evidence="10">The sequence shown here is derived from an EMBL/GenBank/DDBJ whole genome shotgun (WGS) entry which is preliminary data.</text>
</comment>
<sequence length="376" mass="42642">MRDSRISKLAKILVEHSCKVQKGERVLIDVFGKERELARELIAAVYEAGGYPYVQLHDEKITRALLLGTSEEHQEIWARHALNQMKDMDCYIGIRGSDNVSETSDVPDDKMSLYARMFRQPVHSNERVKNTKWVVLRYPNSSMAQLANMSTEAFEDFYFQVCNVDYERMAEVMEPLVKRMEQADQVRIVGPGTDLTFSIKDIPVIKCAGECNIPDGEVYTAPVKDSVNGKITFNTPSVYQGVTFENICFEFENGKIVKATANDTERINQVLDTDEGARFIGEFSIGVNPYINHPMKDTLFDEKINGSFHFTPGNAYEDADNGNRSSVHWDLVCIQRPEYGGGEIYFDGELIRKDGLFVVDDLIPLNPENLKNSNSF</sequence>
<protein>
    <submittedName>
        <fullName evidence="10">Aminopeptidase</fullName>
    </submittedName>
</protein>
<keyword evidence="5 10" id="KW-0031">Aminopeptidase</keyword>
<evidence type="ECO:0000313" key="10">
    <source>
        <dbReference type="EMBL" id="SMP14528.1"/>
    </source>
</evidence>
<dbReference type="Pfam" id="PF02073">
    <property type="entry name" value="Peptidase_M29"/>
    <property type="match status" value="1"/>
</dbReference>
<comment type="cofactor">
    <cofactor evidence="2">
        <name>Mg(2+)</name>
        <dbReference type="ChEBI" id="CHEBI:18420"/>
    </cofactor>
</comment>
<evidence type="ECO:0000256" key="1">
    <source>
        <dbReference type="ARBA" id="ARBA00001941"/>
    </source>
</evidence>
<evidence type="ECO:0000256" key="6">
    <source>
        <dbReference type="ARBA" id="ARBA00022670"/>
    </source>
</evidence>
<dbReference type="Proteomes" id="UP001157946">
    <property type="component" value="Unassembled WGS sequence"/>
</dbReference>
<dbReference type="PANTHER" id="PTHR34448">
    <property type="entry name" value="AMINOPEPTIDASE"/>
    <property type="match status" value="1"/>
</dbReference>
<comment type="similarity">
    <text evidence="4">Belongs to the peptidase M29 family.</text>
</comment>
<dbReference type="GO" id="GO:0006508">
    <property type="term" value="P:proteolysis"/>
    <property type="evidence" value="ECO:0007669"/>
    <property type="project" value="UniProtKB-KW"/>
</dbReference>
<name>A0AA45WMU7_9BACL</name>